<dbReference type="AlphaFoldDB" id="A0A4R2Q049"/>
<feature type="transmembrane region" description="Helical" evidence="2">
    <location>
        <begin position="89"/>
        <end position="111"/>
    </location>
</feature>
<keyword evidence="4" id="KW-1185">Reference proteome</keyword>
<evidence type="ECO:0000313" key="4">
    <source>
        <dbReference type="Proteomes" id="UP000294835"/>
    </source>
</evidence>
<feature type="region of interest" description="Disordered" evidence="1">
    <location>
        <begin position="1"/>
        <end position="33"/>
    </location>
</feature>
<sequence length="244" mass="25768">MLGDERAGVHARAPRPQPDDRKTARMSAARPLPPHRTAALSAEDLAGLIACPRCDAVYRAVQPGHGERAVCARCETVLIAPRRRAGQQLIAVALAVVVLVVAATMAPFLAIEAGGRAHASSVLDAALAFATAGPAAFLALAVAALIVFIPVLRALLVIYVLAPIVANRPPAPRAAAAFRLSEDLRPWSMAEIFAIGCAVALVKIADLAQVHFGPAFWMFAALVGLVVVQDGFMCRYSVWKSLER</sequence>
<dbReference type="Pfam" id="PF04403">
    <property type="entry name" value="PqiA"/>
    <property type="match status" value="1"/>
</dbReference>
<dbReference type="EMBL" id="SLXP01000004">
    <property type="protein sequence ID" value="TCP41830.1"/>
    <property type="molecule type" value="Genomic_DNA"/>
</dbReference>
<reference evidence="3 4" key="1">
    <citation type="submission" date="2019-03" db="EMBL/GenBank/DDBJ databases">
        <title>Genomic Encyclopedia of Type Strains, Phase IV (KMG-IV): sequencing the most valuable type-strain genomes for metagenomic binning, comparative biology and taxonomic classification.</title>
        <authorList>
            <person name="Goeker M."/>
        </authorList>
    </citation>
    <scope>NUCLEOTIDE SEQUENCE [LARGE SCALE GENOMIC DNA]</scope>
    <source>
        <strain evidence="3 4">DSM 18063</strain>
    </source>
</reference>
<dbReference type="InterPro" id="IPR007498">
    <property type="entry name" value="PqiA-like"/>
</dbReference>
<comment type="caution">
    <text evidence="3">The sequence shown here is derived from an EMBL/GenBank/DDBJ whole genome shotgun (WGS) entry which is preliminary data.</text>
</comment>
<keyword evidence="2" id="KW-0812">Transmembrane</keyword>
<keyword evidence="2" id="KW-0472">Membrane</keyword>
<proteinExistence type="predicted"/>
<feature type="transmembrane region" description="Helical" evidence="2">
    <location>
        <begin position="187"/>
        <end position="205"/>
    </location>
</feature>
<protein>
    <submittedName>
        <fullName evidence="3">Paraquat-inducible protein A</fullName>
    </submittedName>
</protein>
<evidence type="ECO:0000256" key="2">
    <source>
        <dbReference type="SAM" id="Phobius"/>
    </source>
</evidence>
<dbReference type="Proteomes" id="UP000294835">
    <property type="component" value="Unassembled WGS sequence"/>
</dbReference>
<gene>
    <name evidence="3" type="ORF">EV662_104174</name>
</gene>
<feature type="transmembrane region" description="Helical" evidence="2">
    <location>
        <begin position="217"/>
        <end position="238"/>
    </location>
</feature>
<accession>A0A4R2Q049</accession>
<organism evidence="3 4">
    <name type="scientific">Rhodovulum marinum</name>
    <dbReference type="NCBI Taxonomy" id="320662"/>
    <lineage>
        <taxon>Bacteria</taxon>
        <taxon>Pseudomonadati</taxon>
        <taxon>Pseudomonadota</taxon>
        <taxon>Alphaproteobacteria</taxon>
        <taxon>Rhodobacterales</taxon>
        <taxon>Paracoccaceae</taxon>
        <taxon>Rhodovulum</taxon>
    </lineage>
</organism>
<feature type="transmembrane region" description="Helical" evidence="2">
    <location>
        <begin position="137"/>
        <end position="166"/>
    </location>
</feature>
<evidence type="ECO:0000256" key="1">
    <source>
        <dbReference type="SAM" id="MobiDB-lite"/>
    </source>
</evidence>
<evidence type="ECO:0000313" key="3">
    <source>
        <dbReference type="EMBL" id="TCP41830.1"/>
    </source>
</evidence>
<keyword evidence="2" id="KW-1133">Transmembrane helix</keyword>
<name>A0A4R2Q049_9RHOB</name>